<sequence>MNKAFYYLMSGLLNIVCLSLLAFSAYAISLVVKPDKELMVPVEGGNVYIRLNGVTHTDAIPVVFIHGGPGGTHNGFVGMTELADERMVIMYDQLDSGKSDQPNDPVNWRVTRFVESLDAIRKHLKVERWHLVGHSWGSAIALEYTAKYPQHTVSTVLGGTFISTPHWIMDANLLVNAAPQKVQDTLKQCESSQPPEAPVCNAAYIKLYSAYYTPGKPDEAIIAYEENVGGNGFNPVIYNAMWGPSEFSSTGVLKHYDATHLLADIDPTRTLFMIGQYDSARIDTVQDYLALAPGAELAVVPGGAHGFYDDRPLVTLALLRSWLRRKDAN</sequence>
<dbReference type="RefSeq" id="WP_163112756.1">
    <property type="nucleotide sequence ID" value="NZ_JAAAWP010000015.1"/>
</dbReference>
<protein>
    <submittedName>
        <fullName evidence="6">Proline iminopeptidase-family hydrolase</fullName>
    </submittedName>
</protein>
<dbReference type="Pfam" id="PF00561">
    <property type="entry name" value="Abhydrolase_1"/>
    <property type="match status" value="1"/>
</dbReference>
<feature type="active site" description="Nucleophile" evidence="4">
    <location>
        <position position="135"/>
    </location>
</feature>
<feature type="active site" description="Proton donor" evidence="4">
    <location>
        <position position="305"/>
    </location>
</feature>
<evidence type="ECO:0000259" key="5">
    <source>
        <dbReference type="Pfam" id="PF00561"/>
    </source>
</evidence>
<organism evidence="6 7">
    <name type="scientific">Alteromonas hispanica</name>
    <dbReference type="NCBI Taxonomy" id="315421"/>
    <lineage>
        <taxon>Bacteria</taxon>
        <taxon>Pseudomonadati</taxon>
        <taxon>Pseudomonadota</taxon>
        <taxon>Gammaproteobacteria</taxon>
        <taxon>Alteromonadales</taxon>
        <taxon>Alteromonadaceae</taxon>
        <taxon>Alteromonas/Salinimonas group</taxon>
        <taxon>Alteromonas</taxon>
    </lineage>
</organism>
<name>A0A6L9MYA7_9ALTE</name>
<dbReference type="InterPro" id="IPR002410">
    <property type="entry name" value="Peptidase_S33"/>
</dbReference>
<dbReference type="InterPro" id="IPR000073">
    <property type="entry name" value="AB_hydrolase_1"/>
</dbReference>
<reference evidence="6 7" key="1">
    <citation type="submission" date="2020-01" db="EMBL/GenBank/DDBJ databases">
        <title>Genomes of bacteria type strains.</title>
        <authorList>
            <person name="Chen J."/>
            <person name="Zhu S."/>
            <person name="Yang J."/>
        </authorList>
    </citation>
    <scope>NUCLEOTIDE SEQUENCE [LARGE SCALE GENOMIC DNA]</scope>
    <source>
        <strain evidence="6 7">LMG 22958</strain>
    </source>
</reference>
<evidence type="ECO:0000313" key="7">
    <source>
        <dbReference type="Proteomes" id="UP000478837"/>
    </source>
</evidence>
<comment type="similarity">
    <text evidence="1">Belongs to the peptidase S33 family.</text>
</comment>
<dbReference type="PRINTS" id="PR00793">
    <property type="entry name" value="PROAMNOPTASE"/>
</dbReference>
<dbReference type="GO" id="GO:0006508">
    <property type="term" value="P:proteolysis"/>
    <property type="evidence" value="ECO:0007669"/>
    <property type="project" value="InterPro"/>
</dbReference>
<dbReference type="GO" id="GO:0016020">
    <property type="term" value="C:membrane"/>
    <property type="evidence" value="ECO:0007669"/>
    <property type="project" value="TreeGrafter"/>
</dbReference>
<dbReference type="PANTHER" id="PTHR43798">
    <property type="entry name" value="MONOACYLGLYCEROL LIPASE"/>
    <property type="match status" value="1"/>
</dbReference>
<dbReference type="InterPro" id="IPR050266">
    <property type="entry name" value="AB_hydrolase_sf"/>
</dbReference>
<dbReference type="EMBL" id="JAAAWP010000015">
    <property type="protein sequence ID" value="NDW23127.1"/>
    <property type="molecule type" value="Genomic_DNA"/>
</dbReference>
<dbReference type="AlphaFoldDB" id="A0A6L9MYA7"/>
<dbReference type="GO" id="GO:0008233">
    <property type="term" value="F:peptidase activity"/>
    <property type="evidence" value="ECO:0007669"/>
    <property type="project" value="InterPro"/>
</dbReference>
<dbReference type="SUPFAM" id="SSF53474">
    <property type="entry name" value="alpha/beta-Hydrolases"/>
    <property type="match status" value="1"/>
</dbReference>
<dbReference type="PIRSF" id="PIRSF005539">
    <property type="entry name" value="Pept_S33_TRI_F1"/>
    <property type="match status" value="1"/>
</dbReference>
<evidence type="ECO:0000256" key="1">
    <source>
        <dbReference type="ARBA" id="ARBA00010088"/>
    </source>
</evidence>
<dbReference type="PANTHER" id="PTHR43798:SF27">
    <property type="entry name" value="HYDROLASE ALPHA_BETA HYDROLASE FOLD FAMILY"/>
    <property type="match status" value="1"/>
</dbReference>
<accession>A0A6L9MYA7</accession>
<keyword evidence="2 3" id="KW-0378">Hydrolase</keyword>
<dbReference type="InterPro" id="IPR029058">
    <property type="entry name" value="AB_hydrolase_fold"/>
</dbReference>
<dbReference type="NCBIfam" id="TIGR01250">
    <property type="entry name" value="pro_imino_pep_2"/>
    <property type="match status" value="1"/>
</dbReference>
<comment type="caution">
    <text evidence="6">The sequence shown here is derived from an EMBL/GenBank/DDBJ whole genome shotgun (WGS) entry which is preliminary data.</text>
</comment>
<dbReference type="Gene3D" id="3.40.50.1820">
    <property type="entry name" value="alpha/beta hydrolase"/>
    <property type="match status" value="1"/>
</dbReference>
<feature type="domain" description="AB hydrolase-1" evidence="5">
    <location>
        <begin position="61"/>
        <end position="187"/>
    </location>
</feature>
<gene>
    <name evidence="6" type="ORF">GTW09_16550</name>
</gene>
<keyword evidence="7" id="KW-1185">Reference proteome</keyword>
<evidence type="ECO:0000256" key="2">
    <source>
        <dbReference type="ARBA" id="ARBA00022801"/>
    </source>
</evidence>
<proteinExistence type="inferred from homology"/>
<feature type="active site" evidence="4">
    <location>
        <position position="278"/>
    </location>
</feature>
<dbReference type="InterPro" id="IPR005945">
    <property type="entry name" value="Pro_imino_pep"/>
</dbReference>
<evidence type="ECO:0000313" key="6">
    <source>
        <dbReference type="EMBL" id="NDW23127.1"/>
    </source>
</evidence>
<evidence type="ECO:0000256" key="3">
    <source>
        <dbReference type="PIRNR" id="PIRNR005539"/>
    </source>
</evidence>
<evidence type="ECO:0000256" key="4">
    <source>
        <dbReference type="PIRSR" id="PIRSR005539-1"/>
    </source>
</evidence>
<dbReference type="Proteomes" id="UP000478837">
    <property type="component" value="Unassembled WGS sequence"/>
</dbReference>